<dbReference type="Gene3D" id="2.40.37.10">
    <property type="entry name" value="Lyase, Ornithine Decarboxylase, Chain A, domain 1"/>
    <property type="match status" value="1"/>
</dbReference>
<dbReference type="Proteomes" id="UP000236488">
    <property type="component" value="Unassembled WGS sequence"/>
</dbReference>
<comment type="cofactor">
    <cofactor evidence="1">
        <name>pyridoxal 5'-phosphate</name>
        <dbReference type="ChEBI" id="CHEBI:597326"/>
    </cofactor>
</comment>
<dbReference type="SUPFAM" id="SSF51419">
    <property type="entry name" value="PLP-binding barrel"/>
    <property type="match status" value="1"/>
</dbReference>
<protein>
    <submittedName>
        <fullName evidence="4">Pyridoxal-dependent decarboxylase</fullName>
    </submittedName>
</protein>
<accession>A0A2K2U313</accession>
<keyword evidence="5" id="KW-1185">Reference proteome</keyword>
<dbReference type="AlphaFoldDB" id="A0A2K2U313"/>
<comment type="caution">
    <text evidence="4">The sequence shown here is derived from an EMBL/GenBank/DDBJ whole genome shotgun (WGS) entry which is preliminary data.</text>
</comment>
<dbReference type="Gene3D" id="3.20.20.10">
    <property type="entry name" value="Alanine racemase"/>
    <property type="match status" value="1"/>
</dbReference>
<gene>
    <name evidence="4" type="ORF">C2L80_10410</name>
</gene>
<dbReference type="InterPro" id="IPR029066">
    <property type="entry name" value="PLP-binding_barrel"/>
</dbReference>
<dbReference type="PANTHER" id="PTHR43727:SF3">
    <property type="entry name" value="GROUP IV DECARBOXYLASE"/>
    <property type="match status" value="1"/>
</dbReference>
<name>A0A2K2U313_9ACTN</name>
<evidence type="ECO:0000313" key="4">
    <source>
        <dbReference type="EMBL" id="PNV64715.1"/>
    </source>
</evidence>
<evidence type="ECO:0000313" key="5">
    <source>
        <dbReference type="Proteomes" id="UP000236488"/>
    </source>
</evidence>
<dbReference type="EMBL" id="PPEL01000072">
    <property type="protein sequence ID" value="PNV64715.1"/>
    <property type="molecule type" value="Genomic_DNA"/>
</dbReference>
<organism evidence="4 5">
    <name type="scientific">Rubneribacter badeniensis</name>
    <dbReference type="NCBI Taxonomy" id="2070688"/>
    <lineage>
        <taxon>Bacteria</taxon>
        <taxon>Bacillati</taxon>
        <taxon>Actinomycetota</taxon>
        <taxon>Coriobacteriia</taxon>
        <taxon>Eggerthellales</taxon>
        <taxon>Eggerthellaceae</taxon>
        <taxon>Rubneribacter</taxon>
    </lineage>
</organism>
<sequence>MRKEAFLFTREQLEQLKTPCFVFDENELRGNFSSFTDALKDAWGDHARVSYSVKTNPFPWILAQAHACGCMAEVVSNDEYDLALSCGFCPEDIIFNGPVKGREWFAYALRNGSAVNIDSKRELRWVRELAVGSDAPLRVGVRVNVDLERFLPGETIGGDEPGRFGFSYESGEAVRVIRELDRIEGVSVTGLHMHVTTLGRLPRAYEILADHVCKVVKECELADQLDYVDMGGGFYGGGLRNAGKYEEYAHSIARALKEACDPARTALYVEPGGAVVCTPGYYVGRVVDVKDMGEKNVRFVVSELSRLNIDHEMKKTAYPYVLFSRSANVMPEQHLCGFTCMESDRLCTLLDEPELAEGDMVLIKYAGAYSMSFTPGFFIEHPPAVYGFVDGTFELLRDPFSGTPATA</sequence>
<keyword evidence="2" id="KW-0663">Pyridoxal phosphate</keyword>
<dbReference type="PANTHER" id="PTHR43727">
    <property type="entry name" value="DIAMINOPIMELATE DECARBOXYLASE"/>
    <property type="match status" value="1"/>
</dbReference>
<dbReference type="Pfam" id="PF02784">
    <property type="entry name" value="Orn_Arg_deC_N"/>
    <property type="match status" value="1"/>
</dbReference>
<dbReference type="InterPro" id="IPR022644">
    <property type="entry name" value="De-COase2_N"/>
</dbReference>
<proteinExistence type="predicted"/>
<evidence type="ECO:0000256" key="1">
    <source>
        <dbReference type="ARBA" id="ARBA00001933"/>
    </source>
</evidence>
<evidence type="ECO:0000259" key="3">
    <source>
        <dbReference type="Pfam" id="PF02784"/>
    </source>
</evidence>
<reference evidence="4 5" key="1">
    <citation type="journal article" date="2018" name="Int. J. Syst. Evol. Microbiol.">
        <title>Rubneribacter badeniensis gen. nov., sp. nov. and Enteroscipio rubneri gen. nov., sp. nov., new members of the Eggerthellaceae isolated from human faeces.</title>
        <authorList>
            <person name="Danylec N."/>
            <person name="Gobl A."/>
            <person name="Stoll D.A."/>
            <person name="Hetzer B."/>
            <person name="Kulling S.E."/>
            <person name="Huch M."/>
        </authorList>
    </citation>
    <scope>NUCLEOTIDE SEQUENCE [LARGE SCALE GENOMIC DNA]</scope>
    <source>
        <strain evidence="4 5">ResAG-85</strain>
    </source>
</reference>
<feature type="domain" description="Orn/DAP/Arg decarboxylase 2 N-terminal" evidence="3">
    <location>
        <begin position="37"/>
        <end position="276"/>
    </location>
</feature>
<dbReference type="InterPro" id="IPR009006">
    <property type="entry name" value="Ala_racemase/Decarboxylase_C"/>
</dbReference>
<evidence type="ECO:0000256" key="2">
    <source>
        <dbReference type="ARBA" id="ARBA00022898"/>
    </source>
</evidence>
<dbReference type="GO" id="GO:0009089">
    <property type="term" value="P:lysine biosynthetic process via diaminopimelate"/>
    <property type="evidence" value="ECO:0007669"/>
    <property type="project" value="TreeGrafter"/>
</dbReference>
<dbReference type="SUPFAM" id="SSF50621">
    <property type="entry name" value="Alanine racemase C-terminal domain-like"/>
    <property type="match status" value="1"/>
</dbReference>
<dbReference type="GO" id="GO:0008836">
    <property type="term" value="F:diaminopimelate decarboxylase activity"/>
    <property type="evidence" value="ECO:0007669"/>
    <property type="project" value="TreeGrafter"/>
</dbReference>